<accession>A0A923S8L9</accession>
<dbReference type="NCBIfam" id="TIGR02794">
    <property type="entry name" value="tolA_full"/>
    <property type="match status" value="1"/>
</dbReference>
<dbReference type="GO" id="GO:0043213">
    <property type="term" value="P:bacteriocin transport"/>
    <property type="evidence" value="ECO:0007669"/>
    <property type="project" value="InterPro"/>
</dbReference>
<feature type="compositionally biased region" description="Basic and acidic residues" evidence="5">
    <location>
        <begin position="96"/>
        <end position="166"/>
    </location>
</feature>
<feature type="compositionally biased region" description="Pro residues" evidence="5">
    <location>
        <begin position="68"/>
        <end position="90"/>
    </location>
</feature>
<name>A0A923S8L9_9BURK</name>
<reference evidence="7" key="1">
    <citation type="submission" date="2020-08" db="EMBL/GenBank/DDBJ databases">
        <title>Ramlibacter sp. GTP1 16S ribosomal RNA gene genome sequencing and assembly.</title>
        <authorList>
            <person name="Kang M."/>
        </authorList>
    </citation>
    <scope>NUCLEOTIDE SEQUENCE</scope>
    <source>
        <strain evidence="7">GTP1</strain>
    </source>
</reference>
<sequence length="280" mass="31019">MPAATDRFEFTPPPQPALVRAFVLALLAHLLLLAALTWGVKWQRESQDAVVDAELWSSVPQQAAPKEVAPPPPPPQPEPKVQPKPEPPQPTEAEIALEKQKKAAETKRREEELARKKEAEHRKEEAEKKRREEAKLAQEKQRKEDADRKKREERDAQQREKLRQETLAKLQGMAGATGAPSSTGNAQRSSGPSANWGARVNARVKPNIAFRDEVAGNPETVVAVRLAPDGTIVSRRIVKPSGHPAWDDAVLRALDKTEVLPRDIDGRVPPGGDLVFRPKD</sequence>
<keyword evidence="4 6" id="KW-0472">Membrane</keyword>
<dbReference type="GO" id="GO:0016020">
    <property type="term" value="C:membrane"/>
    <property type="evidence" value="ECO:0007669"/>
    <property type="project" value="UniProtKB-SubCell"/>
</dbReference>
<keyword evidence="3 6" id="KW-1133">Transmembrane helix</keyword>
<comment type="subcellular location">
    <subcellularLocation>
        <location evidence="1">Membrane</location>
        <topology evidence="1">Single-pass membrane protein</topology>
    </subcellularLocation>
</comment>
<feature type="compositionally biased region" description="Polar residues" evidence="5">
    <location>
        <begin position="179"/>
        <end position="193"/>
    </location>
</feature>
<evidence type="ECO:0000256" key="5">
    <source>
        <dbReference type="SAM" id="MobiDB-lite"/>
    </source>
</evidence>
<evidence type="ECO:0000256" key="4">
    <source>
        <dbReference type="ARBA" id="ARBA00023136"/>
    </source>
</evidence>
<dbReference type="Gene3D" id="3.30.1150.10">
    <property type="match status" value="1"/>
</dbReference>
<dbReference type="NCBIfam" id="TIGR01352">
    <property type="entry name" value="tonB_Cterm"/>
    <property type="match status" value="1"/>
</dbReference>
<dbReference type="Pfam" id="PF13103">
    <property type="entry name" value="TonB_2"/>
    <property type="match status" value="1"/>
</dbReference>
<feature type="region of interest" description="Disordered" evidence="5">
    <location>
        <begin position="61"/>
        <end position="198"/>
    </location>
</feature>
<evidence type="ECO:0000256" key="6">
    <source>
        <dbReference type="SAM" id="Phobius"/>
    </source>
</evidence>
<proteinExistence type="predicted"/>
<keyword evidence="8" id="KW-1185">Reference proteome</keyword>
<protein>
    <submittedName>
        <fullName evidence="7">Cell envelope integrity protein TolA</fullName>
    </submittedName>
</protein>
<gene>
    <name evidence="7" type="primary">tolA</name>
    <name evidence="7" type="ORF">H8R02_27455</name>
</gene>
<comment type="caution">
    <text evidence="7">The sequence shown here is derived from an EMBL/GenBank/DDBJ whole genome shotgun (WGS) entry which is preliminary data.</text>
</comment>
<evidence type="ECO:0000256" key="1">
    <source>
        <dbReference type="ARBA" id="ARBA00004167"/>
    </source>
</evidence>
<dbReference type="InterPro" id="IPR014161">
    <property type="entry name" value="Tol-Pal_TolA"/>
</dbReference>
<dbReference type="InterPro" id="IPR006260">
    <property type="entry name" value="TonB/TolA_C"/>
</dbReference>
<dbReference type="AlphaFoldDB" id="A0A923S8L9"/>
<dbReference type="Proteomes" id="UP000596827">
    <property type="component" value="Unassembled WGS sequence"/>
</dbReference>
<evidence type="ECO:0000313" key="8">
    <source>
        <dbReference type="Proteomes" id="UP000596827"/>
    </source>
</evidence>
<evidence type="ECO:0000313" key="7">
    <source>
        <dbReference type="EMBL" id="MBC5768232.1"/>
    </source>
</evidence>
<dbReference type="SUPFAM" id="SSF74653">
    <property type="entry name" value="TolA/TonB C-terminal domain"/>
    <property type="match status" value="1"/>
</dbReference>
<dbReference type="EMBL" id="JACORU010000016">
    <property type="protein sequence ID" value="MBC5768232.1"/>
    <property type="molecule type" value="Genomic_DNA"/>
</dbReference>
<evidence type="ECO:0000256" key="2">
    <source>
        <dbReference type="ARBA" id="ARBA00022692"/>
    </source>
</evidence>
<keyword evidence="2 6" id="KW-0812">Transmembrane</keyword>
<feature type="transmembrane region" description="Helical" evidence="6">
    <location>
        <begin position="17"/>
        <end position="38"/>
    </location>
</feature>
<evidence type="ECO:0000256" key="3">
    <source>
        <dbReference type="ARBA" id="ARBA00022989"/>
    </source>
</evidence>
<organism evidence="7 8">
    <name type="scientific">Ramlibacter albus</name>
    <dbReference type="NCBI Taxonomy" id="2079448"/>
    <lineage>
        <taxon>Bacteria</taxon>
        <taxon>Pseudomonadati</taxon>
        <taxon>Pseudomonadota</taxon>
        <taxon>Betaproteobacteria</taxon>
        <taxon>Burkholderiales</taxon>
        <taxon>Comamonadaceae</taxon>
        <taxon>Ramlibacter</taxon>
    </lineage>
</organism>
<dbReference type="GO" id="GO:0019534">
    <property type="term" value="F:toxin transmembrane transporter activity"/>
    <property type="evidence" value="ECO:0007669"/>
    <property type="project" value="InterPro"/>
</dbReference>